<dbReference type="InterPro" id="IPR009081">
    <property type="entry name" value="PP-bd_ACP"/>
</dbReference>
<dbReference type="EC" id="5.1.1.11" evidence="5"/>
<evidence type="ECO:0000256" key="2">
    <source>
        <dbReference type="ARBA" id="ARBA00022450"/>
    </source>
</evidence>
<protein>
    <submittedName>
        <fullName evidence="5">Peptide synthetase</fullName>
        <ecNumber evidence="5">5.1.1.11</ecNumber>
    </submittedName>
</protein>
<dbReference type="GO" id="GO:0047462">
    <property type="term" value="F:phenylalanine racemase (ATP-hydrolyzing) activity"/>
    <property type="evidence" value="ECO:0007669"/>
    <property type="project" value="UniProtKB-EC"/>
</dbReference>
<keyword evidence="3" id="KW-0597">Phosphoprotein</keyword>
<dbReference type="Pfam" id="PF18563">
    <property type="entry name" value="TubC_N"/>
    <property type="match status" value="1"/>
</dbReference>
<dbReference type="Pfam" id="PF00975">
    <property type="entry name" value="Thioesterase"/>
    <property type="match status" value="1"/>
</dbReference>
<dbReference type="SUPFAM" id="SSF47336">
    <property type="entry name" value="ACP-like"/>
    <property type="match status" value="1"/>
</dbReference>
<dbReference type="FunFam" id="3.30.559.10:FF:000012">
    <property type="entry name" value="Non-ribosomal peptide synthetase"/>
    <property type="match status" value="1"/>
</dbReference>
<dbReference type="Gene3D" id="3.40.50.12780">
    <property type="entry name" value="N-terminal domain of ligase-like"/>
    <property type="match status" value="1"/>
</dbReference>
<dbReference type="Pfam" id="PF00668">
    <property type="entry name" value="Condensation"/>
    <property type="match status" value="1"/>
</dbReference>
<organism evidence="5 6">
    <name type="scientific">Chondromyces crocatus</name>
    <dbReference type="NCBI Taxonomy" id="52"/>
    <lineage>
        <taxon>Bacteria</taxon>
        <taxon>Pseudomonadati</taxon>
        <taxon>Myxococcota</taxon>
        <taxon>Polyangia</taxon>
        <taxon>Polyangiales</taxon>
        <taxon>Polyangiaceae</taxon>
        <taxon>Chondromyces</taxon>
    </lineage>
</organism>
<dbReference type="Gene3D" id="3.30.559.10">
    <property type="entry name" value="Chloramphenicol acetyltransferase-like domain"/>
    <property type="match status" value="1"/>
</dbReference>
<dbReference type="PROSITE" id="PS00455">
    <property type="entry name" value="AMP_BINDING"/>
    <property type="match status" value="1"/>
</dbReference>
<dbReference type="PATRIC" id="fig|52.7.peg.5963"/>
<dbReference type="InterPro" id="IPR000873">
    <property type="entry name" value="AMP-dep_synth/lig_dom"/>
</dbReference>
<dbReference type="SMART" id="SM00823">
    <property type="entry name" value="PKS_PP"/>
    <property type="match status" value="1"/>
</dbReference>
<dbReference type="Pfam" id="PF13193">
    <property type="entry name" value="AMP-binding_C"/>
    <property type="match status" value="1"/>
</dbReference>
<dbReference type="Gene3D" id="3.30.559.30">
    <property type="entry name" value="Nonribosomal peptide synthetase, condensation domain"/>
    <property type="match status" value="1"/>
</dbReference>
<dbReference type="InterPro" id="IPR001242">
    <property type="entry name" value="Condensation_dom"/>
</dbReference>
<dbReference type="EMBL" id="CP012159">
    <property type="protein sequence ID" value="AKT41222.1"/>
    <property type="molecule type" value="Genomic_DNA"/>
</dbReference>
<dbReference type="InterPro" id="IPR010071">
    <property type="entry name" value="AA_adenyl_dom"/>
</dbReference>
<dbReference type="SUPFAM" id="SSF53474">
    <property type="entry name" value="alpha/beta-Hydrolases"/>
    <property type="match status" value="1"/>
</dbReference>
<sequence length="1393" mass="153776">MSTLREFLSDLDQRGVRLWEEGDQLRCKAPRGVLTPELAKALAERKPEILAFLRAAGGREGSSPGATVAMRRIMARDRMPLSFEQQRFWFLDRLGSGAAYNMPGRLKLEGPLDTGALERAIQEIVVRHESLRTTFQMTEGELHQVIHTGVRAPFSVVDLQALPASEQGEEASRRMREEAHRPFDLSRDVMLRVVLLRLAAEEHMLLFTVHHIVSDAWSMTILTRELSAIYTAFVAGEPSPLPPLPLQYGDFAAWQRGLDVGRALDFWKRALQKPLPLLELPFDAQPPTAQDHRGGQVTGRVAREVTDALRALAREEGCTPFMVTLAAFKLLLHRLTGQEDLILGTPSIGRNQPETEGMIGLFLNVLALRTDLSGNPTFRELLRRVRKGTLDAFAHQEAPFEKVVEAIQPDRRPGRDPVFEVMLNYVNTPAAAVASSQLRISAPVNTEPDALRALTLYVSEAEDALDLELVYQRALFGAGRMEALLDAFVGLFAQVVASPDQVLGAYSLVTEASRRLLPDLRTVLDVPSHAPITERLREWAERTPEHTAVEWAGRGYSYAELWRSVEGIARGLLAQGLRKGDVVAVHGSRSFGTVASLFGVLLCGGVLLPLADNLPRLRREAMLRVGEAKFVLEVVDADGEAGGERAPAEGRRVFEVDAQSGRLEVALAEAHSFPELREEDPAYIMFTSGTTGEPKGILGVHRGLAHFLAWQRTTFEIGPSERCANYAGLSFDLTLRDVFLAPTSGATLCLPPRGLELEGAGFLAWLARERITLAHPVPSLALAWLQHAPEGYTCPSLRWTLFLGEPLTDTLVTAWRKVFPATVVANFYGPSETTMAKCFYVVPEPPNHGIQPIGSPLPQTQAFVLRPDGKLCGIGEPGEIVLRTPFRTLGYVNPGPDDRRFVPNPEREDPRDLLYRTGDRARYRPDGTIDILGRVDNEVKINGVRVQPEEIKALLDRHPHVRGSVVVVSARQGEKRLVAYVVLHQGASLDTKELRHYLAQRLPAALVPSAFVSLDAIPVTPNGKVDVRVLPAPVSETVEGFSVPRNEIERRMVQLWQELLDRHAVGIHDNFFEIGGHSLVAVHLMARIHQVFGQHLPLSALFAHPTIETLASSLEVEGAQEQASPLVPIQPKGARAPFFCAPGLGGNVLYLHHLARALGPDQPFYGLQAVGMDGRATPHTTVEAMAAAYIQRVKQVQPEGPYHLGGHSFGGQVAFEMAQQLRRAGDDVGLLAIFDSGPPCATDEEKPTTDQAGALSEMAAILGFMAGREMRLDPEALRPLSAEERLVRFKQMMEAAKLLPANTDLQQVRGWLSVFESNYRMTYAPSDVRAVRTVYFCAREQAPEVREQRLAGWKRHTSMEVVDLDGSHQSILSEPRVRTLAERLTDLLQRRPG</sequence>
<dbReference type="Proteomes" id="UP000067626">
    <property type="component" value="Chromosome"/>
</dbReference>
<reference evidence="5 6" key="1">
    <citation type="submission" date="2015-07" db="EMBL/GenBank/DDBJ databases">
        <title>Genome analysis of myxobacterium Chondromyces crocatus Cm c5 reveals a high potential for natural compound synthesis and the genetic basis for the loss of fruiting body formation.</title>
        <authorList>
            <person name="Zaburannyi N."/>
            <person name="Bunk B."/>
            <person name="Maier J."/>
            <person name="Overmann J."/>
            <person name="Mueller R."/>
        </authorList>
    </citation>
    <scope>NUCLEOTIDE SEQUENCE [LARGE SCALE GENOMIC DNA]</scope>
    <source>
        <strain evidence="5 6">Cm c5</strain>
    </source>
</reference>
<dbReference type="FunFam" id="1.10.1200.10:FF:000005">
    <property type="entry name" value="Nonribosomal peptide synthetase 1"/>
    <property type="match status" value="1"/>
</dbReference>
<evidence type="ECO:0000256" key="1">
    <source>
        <dbReference type="ARBA" id="ARBA00001957"/>
    </source>
</evidence>
<dbReference type="InterPro" id="IPR044894">
    <property type="entry name" value="TubC_N_sf"/>
</dbReference>
<evidence type="ECO:0000259" key="4">
    <source>
        <dbReference type="PROSITE" id="PS50075"/>
    </source>
</evidence>
<evidence type="ECO:0000313" key="5">
    <source>
        <dbReference type="EMBL" id="AKT41222.1"/>
    </source>
</evidence>
<gene>
    <name evidence="5" type="ORF">CMC5_053830</name>
</gene>
<dbReference type="RefSeq" id="WP_050433032.1">
    <property type="nucleotide sequence ID" value="NZ_CP012159.1"/>
</dbReference>
<dbReference type="InterPro" id="IPR001031">
    <property type="entry name" value="Thioesterase"/>
</dbReference>
<keyword evidence="6" id="KW-1185">Reference proteome</keyword>
<name>A0A0K1EKN7_CHOCO</name>
<evidence type="ECO:0000256" key="3">
    <source>
        <dbReference type="ARBA" id="ARBA00022553"/>
    </source>
</evidence>
<dbReference type="Gene3D" id="3.30.300.30">
    <property type="match status" value="1"/>
</dbReference>
<evidence type="ECO:0000313" key="6">
    <source>
        <dbReference type="Proteomes" id="UP000067626"/>
    </source>
</evidence>
<dbReference type="NCBIfam" id="TIGR01733">
    <property type="entry name" value="AA-adenyl-dom"/>
    <property type="match status" value="1"/>
</dbReference>
<dbReference type="Gene3D" id="1.10.10.1830">
    <property type="entry name" value="Non-ribosomal peptide synthase, adenylation domain"/>
    <property type="match status" value="1"/>
</dbReference>
<dbReference type="STRING" id="52.CMC5_053830"/>
<dbReference type="Pfam" id="PF00501">
    <property type="entry name" value="AMP-binding"/>
    <property type="match status" value="1"/>
</dbReference>
<dbReference type="InterPro" id="IPR020806">
    <property type="entry name" value="PKS_PP-bd"/>
</dbReference>
<dbReference type="CDD" id="cd19531">
    <property type="entry name" value="LCL_NRPS-like"/>
    <property type="match status" value="1"/>
</dbReference>
<dbReference type="InterPro" id="IPR023213">
    <property type="entry name" value="CAT-like_dom_sf"/>
</dbReference>
<dbReference type="InterPro" id="IPR025110">
    <property type="entry name" value="AMP-bd_C"/>
</dbReference>
<keyword evidence="2" id="KW-0596">Phosphopantetheine</keyword>
<dbReference type="CDD" id="cd05930">
    <property type="entry name" value="A_NRPS"/>
    <property type="match status" value="1"/>
</dbReference>
<dbReference type="InterPro" id="IPR042099">
    <property type="entry name" value="ANL_N_sf"/>
</dbReference>
<comment type="cofactor">
    <cofactor evidence="1">
        <name>pantetheine 4'-phosphate</name>
        <dbReference type="ChEBI" id="CHEBI:47942"/>
    </cofactor>
</comment>
<dbReference type="PANTHER" id="PTHR45527:SF1">
    <property type="entry name" value="FATTY ACID SYNTHASE"/>
    <property type="match status" value="1"/>
</dbReference>
<dbReference type="GO" id="GO:0005829">
    <property type="term" value="C:cytosol"/>
    <property type="evidence" value="ECO:0007669"/>
    <property type="project" value="TreeGrafter"/>
</dbReference>
<dbReference type="PANTHER" id="PTHR45527">
    <property type="entry name" value="NONRIBOSOMAL PEPTIDE SYNTHETASE"/>
    <property type="match status" value="1"/>
</dbReference>
<dbReference type="InterPro" id="IPR029058">
    <property type="entry name" value="AB_hydrolase_fold"/>
</dbReference>
<dbReference type="InterPro" id="IPR041464">
    <property type="entry name" value="TubC_N"/>
</dbReference>
<dbReference type="GO" id="GO:0044550">
    <property type="term" value="P:secondary metabolite biosynthetic process"/>
    <property type="evidence" value="ECO:0007669"/>
    <property type="project" value="TreeGrafter"/>
</dbReference>
<dbReference type="InterPro" id="IPR020845">
    <property type="entry name" value="AMP-binding_CS"/>
</dbReference>
<dbReference type="InterPro" id="IPR036736">
    <property type="entry name" value="ACP-like_sf"/>
</dbReference>
<proteinExistence type="predicted"/>
<dbReference type="GO" id="GO:0031177">
    <property type="term" value="F:phosphopantetheine binding"/>
    <property type="evidence" value="ECO:0007669"/>
    <property type="project" value="InterPro"/>
</dbReference>
<dbReference type="SUPFAM" id="SSF56801">
    <property type="entry name" value="Acetyl-CoA synthetase-like"/>
    <property type="match status" value="1"/>
</dbReference>
<dbReference type="GO" id="GO:0043041">
    <property type="term" value="P:amino acid activation for nonribosomal peptide biosynthetic process"/>
    <property type="evidence" value="ECO:0007669"/>
    <property type="project" value="TreeGrafter"/>
</dbReference>
<accession>A0A0K1EKN7</accession>
<dbReference type="Gene3D" id="1.10.1200.10">
    <property type="entry name" value="ACP-like"/>
    <property type="match status" value="1"/>
</dbReference>
<dbReference type="KEGG" id="ccro:CMC5_053830"/>
<dbReference type="PROSITE" id="PS50075">
    <property type="entry name" value="CARRIER"/>
    <property type="match status" value="1"/>
</dbReference>
<dbReference type="Gene3D" id="3.40.50.1820">
    <property type="entry name" value="alpha/beta hydrolase"/>
    <property type="match status" value="1"/>
</dbReference>
<feature type="domain" description="Carrier" evidence="4">
    <location>
        <begin position="1043"/>
        <end position="1118"/>
    </location>
</feature>
<keyword evidence="5" id="KW-0413">Isomerase</keyword>
<dbReference type="InterPro" id="IPR045851">
    <property type="entry name" value="AMP-bd_C_sf"/>
</dbReference>
<dbReference type="Pfam" id="PF00550">
    <property type="entry name" value="PP-binding"/>
    <property type="match status" value="1"/>
</dbReference>
<dbReference type="SUPFAM" id="SSF52777">
    <property type="entry name" value="CoA-dependent acyltransferases"/>
    <property type="match status" value="2"/>
</dbReference>